<evidence type="ECO:0000313" key="2">
    <source>
        <dbReference type="Proteomes" id="UP000078541"/>
    </source>
</evidence>
<dbReference type="EMBL" id="KQ981442">
    <property type="protein sequence ID" value="KYN41636.1"/>
    <property type="molecule type" value="Genomic_DNA"/>
</dbReference>
<reference evidence="1 2" key="1">
    <citation type="submission" date="2016-03" db="EMBL/GenBank/DDBJ databases">
        <title>Trachymyrmex septentrionalis WGS genome.</title>
        <authorList>
            <person name="Nygaard S."/>
            <person name="Hu H."/>
            <person name="Boomsma J."/>
            <person name="Zhang G."/>
        </authorList>
    </citation>
    <scope>NUCLEOTIDE SEQUENCE [LARGE SCALE GENOMIC DNA]</scope>
    <source>
        <strain evidence="1">Tsep2-gDNA-1</strain>
        <tissue evidence="1">Whole body</tissue>
    </source>
</reference>
<gene>
    <name evidence="1" type="ORF">ALC56_03937</name>
</gene>
<sequence length="150" mass="17902">MENHERVERKPLKQCGQVATLVECFAWLQRCDECIERLKELCRAKRPRLTVEHRQSVVTRIARLTDAKEIVLERVRDAVERHGNAKINTAFNGEFATNNNVVAQTITFYDYTQYLNEKIKMTRRQSCIRSKLHEVYRVRRQNPDKLYIFF</sequence>
<proteinExistence type="predicted"/>
<name>A0A151JZR2_9HYME</name>
<protein>
    <submittedName>
        <fullName evidence="1">Uncharacterized protein</fullName>
    </submittedName>
</protein>
<organism evidence="1 2">
    <name type="scientific">Trachymyrmex septentrionalis</name>
    <dbReference type="NCBI Taxonomy" id="34720"/>
    <lineage>
        <taxon>Eukaryota</taxon>
        <taxon>Metazoa</taxon>
        <taxon>Ecdysozoa</taxon>
        <taxon>Arthropoda</taxon>
        <taxon>Hexapoda</taxon>
        <taxon>Insecta</taxon>
        <taxon>Pterygota</taxon>
        <taxon>Neoptera</taxon>
        <taxon>Endopterygota</taxon>
        <taxon>Hymenoptera</taxon>
        <taxon>Apocrita</taxon>
        <taxon>Aculeata</taxon>
        <taxon>Formicoidea</taxon>
        <taxon>Formicidae</taxon>
        <taxon>Myrmicinae</taxon>
        <taxon>Trachymyrmex</taxon>
    </lineage>
</organism>
<evidence type="ECO:0000313" key="1">
    <source>
        <dbReference type="EMBL" id="KYN41636.1"/>
    </source>
</evidence>
<keyword evidence="2" id="KW-1185">Reference proteome</keyword>
<dbReference type="Proteomes" id="UP000078541">
    <property type="component" value="Unassembled WGS sequence"/>
</dbReference>
<dbReference type="AlphaFoldDB" id="A0A151JZR2"/>
<accession>A0A151JZR2</accession>